<dbReference type="GO" id="GO:0015068">
    <property type="term" value="F:glycine amidinotransferase activity"/>
    <property type="evidence" value="ECO:0007669"/>
    <property type="project" value="UniProtKB-UniRule"/>
</dbReference>
<dbReference type="KEGG" id="aplc:110985062"/>
<evidence type="ECO:0000256" key="5">
    <source>
        <dbReference type="ARBA" id="ARBA00022792"/>
    </source>
</evidence>
<comment type="subunit">
    <text evidence="10">Homodimer.</text>
</comment>
<dbReference type="UniPathway" id="UPA00104">
    <property type="reaction ID" value="UER00579"/>
</dbReference>
<keyword evidence="6" id="KW-0809">Transit peptide</keyword>
<keyword evidence="4 10" id="KW-0808">Transferase</keyword>
<evidence type="ECO:0000256" key="3">
    <source>
        <dbReference type="ARBA" id="ARBA00006943"/>
    </source>
</evidence>
<evidence type="ECO:0000256" key="4">
    <source>
        <dbReference type="ARBA" id="ARBA00022679"/>
    </source>
</evidence>
<feature type="active site" evidence="9">
    <location>
        <position position="299"/>
    </location>
</feature>
<dbReference type="FunFam" id="3.75.10.10:FF:000005">
    <property type="entry name" value="Glycine amidinotransferase, mitochondrial"/>
    <property type="match status" value="1"/>
</dbReference>
<dbReference type="Gene3D" id="3.75.10.10">
    <property type="entry name" value="L-arginine/glycine Amidinotransferase, Chain A"/>
    <property type="match status" value="1"/>
</dbReference>
<evidence type="ECO:0000313" key="13">
    <source>
        <dbReference type="RefSeq" id="XP_022101480.1"/>
    </source>
</evidence>
<accession>A0A8B7Z9K1</accession>
<name>A0A8B7Z9K1_ACAPL</name>
<keyword evidence="8 10" id="KW-0472">Membrane</keyword>
<evidence type="ECO:0000256" key="8">
    <source>
        <dbReference type="ARBA" id="ARBA00023136"/>
    </source>
</evidence>
<evidence type="ECO:0000313" key="11">
    <source>
        <dbReference type="Proteomes" id="UP000694845"/>
    </source>
</evidence>
<gene>
    <name evidence="12 13" type="primary">LOC110985062</name>
</gene>
<comment type="function">
    <text evidence="10">Catalyzes the biosynthesis of guanidinoacetate, the immediate precursor of creatine. Creatine plays a vital role in energy metabolism in muscle tissues. May play a role in embryonic and central nervous system development.</text>
</comment>
<dbReference type="RefSeq" id="XP_022101480.1">
    <property type="nucleotide sequence ID" value="XM_022245788.1"/>
</dbReference>
<sequence length="418" mass="48288">MAFLRSMQLGLRLRGIRAVNSVKLTQAESSVGMAKFQSSQRLESTMPTAYQVKEQLAKASPVCSYNEWDPLEEVVVGRIENGIVPPFTPELKVSANQNNWEFFKANQGKPWPKEHTEKAIAEVEEVCNILNQEGIIVRRPDPIDFSDEYKTPDFSSRGMYCAMPRDILLIVGEEIIECPMAWRSRFFEYRAYRELIKEYFKAGAKWTTPPKPLMSDELYNVDVMDLSDEERTHQHHQGRHFTTEFEPCFDAADFVRAGRDIFVQRSQVTNMLGIQWMARHLGNEYNVHLLTFEDPRPMHIDATFMLLRPGLVLSNPERGCHQLDYFKKAGWDVVETARPIIPADHPMWLGSKWLSMNVLMLDHDRVMVDANETPTIKMFEKLGIKTVKASMRYANSYGGGFHCWTSDIRRRGTLQSYF</sequence>
<dbReference type="AlphaFoldDB" id="A0A8B7Z9K1"/>
<comment type="pathway">
    <text evidence="2 10">Amine and polyamine biosynthesis; creatine biosynthesis; creatine from L-arginine and glycine: step 1/2.</text>
</comment>
<evidence type="ECO:0000256" key="10">
    <source>
        <dbReference type="RuleBase" id="RU367092"/>
    </source>
</evidence>
<protein>
    <recommendedName>
        <fullName evidence="10">Glycine amidinotransferase</fullName>
        <ecNumber evidence="10">2.1.4.1</ecNumber>
    </recommendedName>
    <alternativeName>
        <fullName evidence="10">L-arginine:glycine amidinotransferase</fullName>
    </alternativeName>
</protein>
<evidence type="ECO:0000256" key="6">
    <source>
        <dbReference type="ARBA" id="ARBA00022946"/>
    </source>
</evidence>
<feature type="active site" description="Amidino-cysteine intermediate" evidence="9">
    <location>
        <position position="403"/>
    </location>
</feature>
<comment type="subcellular location">
    <subcellularLocation>
        <location evidence="1 10">Mitochondrion inner membrane</location>
    </subcellularLocation>
</comment>
<dbReference type="RefSeq" id="XP_022101479.1">
    <property type="nucleotide sequence ID" value="XM_022245787.1"/>
</dbReference>
<dbReference type="OrthoDB" id="10264242at2759"/>
<dbReference type="Proteomes" id="UP000694845">
    <property type="component" value="Unplaced"/>
</dbReference>
<evidence type="ECO:0000256" key="9">
    <source>
        <dbReference type="PIRSR" id="PIRSR633195-1"/>
    </source>
</evidence>
<keyword evidence="11" id="KW-1185">Reference proteome</keyword>
<feature type="active site" evidence="9">
    <location>
        <position position="250"/>
    </location>
</feature>
<dbReference type="SUPFAM" id="SSF55909">
    <property type="entry name" value="Pentein"/>
    <property type="match status" value="1"/>
</dbReference>
<evidence type="ECO:0000313" key="12">
    <source>
        <dbReference type="RefSeq" id="XP_022101479.1"/>
    </source>
</evidence>
<dbReference type="GeneID" id="110985062"/>
<evidence type="ECO:0000256" key="7">
    <source>
        <dbReference type="ARBA" id="ARBA00023128"/>
    </source>
</evidence>
<dbReference type="PANTHER" id="PTHR10488">
    <property type="entry name" value="GLYCINE AMIDINOTRANSFERASE, MITOCHONDRIAL"/>
    <property type="match status" value="1"/>
</dbReference>
<dbReference type="GO" id="GO:0005758">
    <property type="term" value="C:mitochondrial intermembrane space"/>
    <property type="evidence" value="ECO:0007669"/>
    <property type="project" value="TreeGrafter"/>
</dbReference>
<evidence type="ECO:0000256" key="1">
    <source>
        <dbReference type="ARBA" id="ARBA00004273"/>
    </source>
</evidence>
<reference evidence="12 13" key="1">
    <citation type="submission" date="2025-04" db="UniProtKB">
        <authorList>
            <consortium name="RefSeq"/>
        </authorList>
    </citation>
    <scope>IDENTIFICATION</scope>
</reference>
<dbReference type="InterPro" id="IPR033195">
    <property type="entry name" value="AmidinoTrfase"/>
</dbReference>
<evidence type="ECO:0000256" key="2">
    <source>
        <dbReference type="ARBA" id="ARBA00004858"/>
    </source>
</evidence>
<keyword evidence="5 10" id="KW-0999">Mitochondrion inner membrane</keyword>
<comment type="similarity">
    <text evidence="3 10">Belongs to the amidinotransferase family.</text>
</comment>
<organism evidence="11 13">
    <name type="scientific">Acanthaster planci</name>
    <name type="common">Crown-of-thorns starfish</name>
    <dbReference type="NCBI Taxonomy" id="133434"/>
    <lineage>
        <taxon>Eukaryota</taxon>
        <taxon>Metazoa</taxon>
        <taxon>Echinodermata</taxon>
        <taxon>Eleutherozoa</taxon>
        <taxon>Asterozoa</taxon>
        <taxon>Asteroidea</taxon>
        <taxon>Valvatacea</taxon>
        <taxon>Valvatida</taxon>
        <taxon>Acanthasteridae</taxon>
        <taxon>Acanthaster</taxon>
    </lineage>
</organism>
<dbReference type="OMA" id="NPERGCH"/>
<proteinExistence type="inferred from homology"/>
<dbReference type="PANTHER" id="PTHR10488:SF1">
    <property type="entry name" value="GLYCINE AMIDINOTRANSFERASE, MITOCHONDRIAL"/>
    <property type="match status" value="1"/>
</dbReference>
<dbReference type="EC" id="2.1.4.1" evidence="10"/>
<comment type="catalytic activity">
    <reaction evidence="10">
        <text>L-arginine + glycine = guanidinoacetate + L-ornithine</text>
        <dbReference type="Rhea" id="RHEA:13201"/>
        <dbReference type="ChEBI" id="CHEBI:32682"/>
        <dbReference type="ChEBI" id="CHEBI:46911"/>
        <dbReference type="ChEBI" id="CHEBI:57305"/>
        <dbReference type="ChEBI" id="CHEBI:57742"/>
        <dbReference type="EC" id="2.1.4.1"/>
    </reaction>
</comment>
<dbReference type="CDD" id="cd21136">
    <property type="entry name" value="amidinotransferase_AGAT-like"/>
    <property type="match status" value="1"/>
</dbReference>
<dbReference type="GO" id="GO:0005743">
    <property type="term" value="C:mitochondrial inner membrane"/>
    <property type="evidence" value="ECO:0007669"/>
    <property type="project" value="UniProtKB-SubCell"/>
</dbReference>
<dbReference type="GO" id="GO:0006601">
    <property type="term" value="P:creatine biosynthetic process"/>
    <property type="evidence" value="ECO:0007669"/>
    <property type="project" value="UniProtKB-UniRule"/>
</dbReference>
<keyword evidence="7 10" id="KW-0496">Mitochondrion</keyword>